<keyword evidence="1" id="KW-0812">Transmembrane</keyword>
<feature type="transmembrane region" description="Helical" evidence="1">
    <location>
        <begin position="34"/>
        <end position="55"/>
    </location>
</feature>
<sequence>MKYLLAFLLYIYIMTGVFLGIKISYSLLKHLSGKIIMGLVLGIYYGMFWIPLLLAEKIKKGVMEE</sequence>
<reference evidence="2 3" key="1">
    <citation type="submission" date="2014-02" db="EMBL/GenBank/DDBJ databases">
        <title>Plasmidome dynamics in the species complex Clostridium novyi sensu lato converts strains of independent lineages into distinctly different pathogens.</title>
        <authorList>
            <person name="Skarin H."/>
            <person name="Segerman B."/>
        </authorList>
    </citation>
    <scope>NUCLEOTIDE SEQUENCE [LARGE SCALE GENOMIC DNA]</scope>
    <source>
        <strain evidence="2 3">NCTC 9693</strain>
    </source>
</reference>
<keyword evidence="1" id="KW-1133">Transmembrane helix</keyword>
<evidence type="ECO:0000313" key="3">
    <source>
        <dbReference type="Proteomes" id="UP000027937"/>
    </source>
</evidence>
<evidence type="ECO:0000256" key="1">
    <source>
        <dbReference type="SAM" id="Phobius"/>
    </source>
</evidence>
<dbReference type="EMBL" id="JENX01000026">
    <property type="protein sequence ID" value="KEI18270.1"/>
    <property type="molecule type" value="Genomic_DNA"/>
</dbReference>
<keyword evidence="1" id="KW-0472">Membrane</keyword>
<dbReference type="Proteomes" id="UP000027937">
    <property type="component" value="Unassembled WGS sequence"/>
</dbReference>
<organism evidence="2 3">
    <name type="scientific">Clostridium haemolyticum NCTC 9693</name>
    <dbReference type="NCBI Taxonomy" id="1443114"/>
    <lineage>
        <taxon>Bacteria</taxon>
        <taxon>Bacillati</taxon>
        <taxon>Bacillota</taxon>
        <taxon>Clostridia</taxon>
        <taxon>Eubacteriales</taxon>
        <taxon>Clostridiaceae</taxon>
        <taxon>Clostridium</taxon>
    </lineage>
</organism>
<proteinExistence type="predicted"/>
<feature type="transmembrane region" description="Helical" evidence="1">
    <location>
        <begin position="7"/>
        <end position="28"/>
    </location>
</feature>
<protein>
    <submittedName>
        <fullName evidence="2">Uncharacterized protein</fullName>
    </submittedName>
</protein>
<accession>A0ABR4TGZ0</accession>
<dbReference type="RefSeq" id="WP_039228141.1">
    <property type="nucleotide sequence ID" value="NZ_JENX01000026.1"/>
</dbReference>
<name>A0ABR4TGZ0_CLOHA</name>
<keyword evidence="3" id="KW-1185">Reference proteome</keyword>
<evidence type="ECO:0000313" key="2">
    <source>
        <dbReference type="EMBL" id="KEI18270.1"/>
    </source>
</evidence>
<comment type="caution">
    <text evidence="2">The sequence shown here is derived from an EMBL/GenBank/DDBJ whole genome shotgun (WGS) entry which is preliminary data.</text>
</comment>
<gene>
    <name evidence="2" type="ORF">Z960_03920</name>
</gene>